<feature type="binding site" evidence="8">
    <location>
        <position position="246"/>
    </location>
    <ligand>
        <name>NADP(+)</name>
        <dbReference type="ChEBI" id="CHEBI:58349"/>
    </ligand>
</feature>
<dbReference type="EMBL" id="CP003221">
    <property type="protein sequence ID" value="EGJ49511.1"/>
    <property type="molecule type" value="Genomic_DNA"/>
</dbReference>
<evidence type="ECO:0000259" key="11">
    <source>
        <dbReference type="Pfam" id="PF08501"/>
    </source>
</evidence>
<feature type="binding site" evidence="8">
    <location>
        <position position="137"/>
    </location>
    <ligand>
        <name>shikimate</name>
        <dbReference type="ChEBI" id="CHEBI:36208"/>
    </ligand>
</feature>
<feature type="binding site" evidence="8">
    <location>
        <begin position="50"/>
        <end position="52"/>
    </location>
    <ligand>
        <name>shikimate</name>
        <dbReference type="ChEBI" id="CHEBI:36208"/>
    </ligand>
</feature>
<evidence type="ECO:0000256" key="9">
    <source>
        <dbReference type="SAM" id="MobiDB-lite"/>
    </source>
</evidence>
<comment type="similarity">
    <text evidence="8">Belongs to the shikimate dehydrogenase family.</text>
</comment>
<feature type="domain" description="Quinate/shikimate 5-dehydrogenase/glutamyl-tRNA reductase" evidence="10">
    <location>
        <begin position="150"/>
        <end position="198"/>
    </location>
</feature>
<dbReference type="InterPro" id="IPR036291">
    <property type="entry name" value="NAD(P)-bd_dom_sf"/>
</dbReference>
<feature type="binding site" evidence="8">
    <location>
        <position position="248"/>
    </location>
    <ligand>
        <name>shikimate</name>
        <dbReference type="ChEBI" id="CHEBI:36208"/>
    </ligand>
</feature>
<dbReference type="GO" id="GO:0004764">
    <property type="term" value="F:shikimate 3-dehydrogenase (NADP+) activity"/>
    <property type="evidence" value="ECO:0007669"/>
    <property type="project" value="UniProtKB-UniRule"/>
</dbReference>
<dbReference type="HOGENOM" id="CLU_044063_0_1_7"/>
<keyword evidence="3 8" id="KW-0028">Amino-acid biosynthesis</keyword>
<dbReference type="InterPro" id="IPR046346">
    <property type="entry name" value="Aminoacid_DH-like_N_sf"/>
</dbReference>
<feature type="domain" description="Shikimate dehydrogenase substrate binding N-terminal" evidence="11">
    <location>
        <begin position="42"/>
        <end position="124"/>
    </location>
</feature>
<proteinExistence type="inferred from homology"/>
<organism evidence="13 14">
    <name type="scientific">Desulfocurvibacter africanus subsp. africanus str. Walvis Bay</name>
    <dbReference type="NCBI Taxonomy" id="690850"/>
    <lineage>
        <taxon>Bacteria</taxon>
        <taxon>Pseudomonadati</taxon>
        <taxon>Thermodesulfobacteriota</taxon>
        <taxon>Desulfovibrionia</taxon>
        <taxon>Desulfovibrionales</taxon>
        <taxon>Desulfovibrionaceae</taxon>
        <taxon>Desulfocurvibacter</taxon>
    </lineage>
</organism>
<evidence type="ECO:0000256" key="7">
    <source>
        <dbReference type="ARBA" id="ARBA00049442"/>
    </source>
</evidence>
<dbReference type="GO" id="GO:0009073">
    <property type="term" value="P:aromatic amino acid family biosynthetic process"/>
    <property type="evidence" value="ECO:0007669"/>
    <property type="project" value="UniProtKB-KW"/>
</dbReference>
<dbReference type="GO" id="GO:0019632">
    <property type="term" value="P:shikimate metabolic process"/>
    <property type="evidence" value="ECO:0007669"/>
    <property type="project" value="InterPro"/>
</dbReference>
<reference evidence="13 14" key="1">
    <citation type="journal article" date="2011" name="J. Bacteriol.">
        <title>Genome sequence of the mercury-methylating and pleomorphic Desulfovibrio africanus Strain Walvis Bay.</title>
        <authorList>
            <person name="Brown S.D."/>
            <person name="Wall J.D."/>
            <person name="Kucken A.M."/>
            <person name="Gilmour C.C."/>
            <person name="Podar M."/>
            <person name="Brandt C.C."/>
            <person name="Teshima H."/>
            <person name="Detter J.C."/>
            <person name="Han C.S."/>
            <person name="Land M.L."/>
            <person name="Lucas S."/>
            <person name="Han J."/>
            <person name="Pennacchio L."/>
            <person name="Nolan M."/>
            <person name="Pitluck S."/>
            <person name="Woyke T."/>
            <person name="Goodwin L."/>
            <person name="Palumbo A.V."/>
            <person name="Elias D.A."/>
        </authorList>
    </citation>
    <scope>NUCLEOTIDE SEQUENCE [LARGE SCALE GENOMIC DNA]</scope>
    <source>
        <strain evidence="13 14">Walvis Bay</strain>
    </source>
</reference>
<evidence type="ECO:0000256" key="3">
    <source>
        <dbReference type="ARBA" id="ARBA00022605"/>
    </source>
</evidence>
<dbReference type="SUPFAM" id="SSF53223">
    <property type="entry name" value="Aminoacid dehydrogenase-like, N-terminal domain"/>
    <property type="match status" value="1"/>
</dbReference>
<dbReference type="InterPro" id="IPR041121">
    <property type="entry name" value="SDH_C"/>
</dbReference>
<dbReference type="Proteomes" id="UP000007844">
    <property type="component" value="Chromosome"/>
</dbReference>
<dbReference type="PANTHER" id="PTHR21089:SF1">
    <property type="entry name" value="BIFUNCTIONAL 3-DEHYDROQUINATE DEHYDRATASE_SHIKIMATE DEHYDROGENASE, CHLOROPLASTIC"/>
    <property type="match status" value="1"/>
</dbReference>
<feature type="binding site" evidence="8">
    <location>
        <position position="276"/>
    </location>
    <ligand>
        <name>shikimate</name>
        <dbReference type="ChEBI" id="CHEBI:36208"/>
    </ligand>
</feature>
<dbReference type="GO" id="GO:0008652">
    <property type="term" value="P:amino acid biosynthetic process"/>
    <property type="evidence" value="ECO:0007669"/>
    <property type="project" value="UniProtKB-KW"/>
</dbReference>
<sequence length="305" mass="33163">MSELQARGDGGAAQMNPNEDGFMMPGRERMDLPIIPQMLCGIIGNPLGHSLSPVLHNWAFREVGVAGTYMAWPMAPESLDDFMAAVLTLPIWGVSVTIPHKTGIMKFCEELSGRCRAAGAVNTLHWKKGLLCGENTDVQGFLAPLAEIGIKPASALILGAGGAARAVIAGLREWGVRSIHVANRTPEAARTLCNHMRCQGVAWEERTGVQAELLVNATPLGMLGERQDATPWPVESFTRGQIVYDLIYNPIDTRFLVEARQAGCAVIPGLEMFLHQAAAQFRLWTDEELPLDGARRLVKQFLGLT</sequence>
<feature type="binding site" evidence="8">
    <location>
        <position position="122"/>
    </location>
    <ligand>
        <name>shikimate</name>
        <dbReference type="ChEBI" id="CHEBI:36208"/>
    </ligand>
</feature>
<dbReference type="RefSeq" id="WP_014259316.1">
    <property type="nucleotide sequence ID" value="NC_016629.1"/>
</dbReference>
<comment type="caution">
    <text evidence="8">Lacks conserved residue(s) required for the propagation of feature annotation.</text>
</comment>
<dbReference type="KEGG" id="daf:Desaf_1170"/>
<dbReference type="HAMAP" id="MF_00222">
    <property type="entry name" value="Shikimate_DH_AroE"/>
    <property type="match status" value="1"/>
</dbReference>
<dbReference type="Pfam" id="PF08501">
    <property type="entry name" value="Shikimate_dh_N"/>
    <property type="match status" value="1"/>
</dbReference>
<comment type="subunit">
    <text evidence="8">Homodimer.</text>
</comment>
<dbReference type="AlphaFoldDB" id="F3YXR7"/>
<feature type="active site" description="Proton acceptor" evidence="8">
    <location>
        <position position="101"/>
    </location>
</feature>
<dbReference type="GO" id="GO:0005829">
    <property type="term" value="C:cytosol"/>
    <property type="evidence" value="ECO:0007669"/>
    <property type="project" value="TreeGrafter"/>
</dbReference>
<evidence type="ECO:0000259" key="10">
    <source>
        <dbReference type="Pfam" id="PF01488"/>
    </source>
</evidence>
<evidence type="ECO:0000313" key="13">
    <source>
        <dbReference type="EMBL" id="EGJ49511.1"/>
    </source>
</evidence>
<dbReference type="InterPro" id="IPR006151">
    <property type="entry name" value="Shikm_DH/Glu-tRNA_Rdtase"/>
</dbReference>
<dbReference type="InterPro" id="IPR011342">
    <property type="entry name" value="Shikimate_DH"/>
</dbReference>
<keyword evidence="14" id="KW-1185">Reference proteome</keyword>
<evidence type="ECO:0000259" key="12">
    <source>
        <dbReference type="Pfam" id="PF18317"/>
    </source>
</evidence>
<protein>
    <recommendedName>
        <fullName evidence="2 8">Shikimate dehydrogenase (NADP(+))</fullName>
        <shortName evidence="8">SDH</shortName>
        <ecNumber evidence="2 8">1.1.1.25</ecNumber>
    </recommendedName>
</protein>
<comment type="function">
    <text evidence="8">Involved in the biosynthesis of the chorismate, which leads to the biosynthesis of aromatic amino acids. Catalyzes the reversible NADPH linked reduction of 3-dehydroshikimate (DHSA) to yield shikimate (SA).</text>
</comment>
<dbReference type="Gene3D" id="3.40.50.720">
    <property type="entry name" value="NAD(P)-binding Rossmann-like Domain"/>
    <property type="match status" value="1"/>
</dbReference>
<dbReference type="UniPathway" id="UPA00053">
    <property type="reaction ID" value="UER00087"/>
</dbReference>
<evidence type="ECO:0000256" key="5">
    <source>
        <dbReference type="ARBA" id="ARBA00023002"/>
    </source>
</evidence>
<evidence type="ECO:0000313" key="14">
    <source>
        <dbReference type="Proteomes" id="UP000007844"/>
    </source>
</evidence>
<gene>
    <name evidence="8" type="primary">aroE</name>
    <name evidence="13" type="ORF">Desaf_1170</name>
</gene>
<evidence type="ECO:0000256" key="4">
    <source>
        <dbReference type="ARBA" id="ARBA00022857"/>
    </source>
</evidence>
<dbReference type="SUPFAM" id="SSF51735">
    <property type="entry name" value="NAD(P)-binding Rossmann-fold domains"/>
    <property type="match status" value="1"/>
</dbReference>
<dbReference type="Pfam" id="PF18317">
    <property type="entry name" value="SDH_C"/>
    <property type="match status" value="1"/>
</dbReference>
<feature type="domain" description="SDH C-terminal" evidence="12">
    <location>
        <begin position="269"/>
        <end position="298"/>
    </location>
</feature>
<accession>F3YXR7</accession>
<dbReference type="Pfam" id="PF01488">
    <property type="entry name" value="Shikimate_DH"/>
    <property type="match status" value="1"/>
</dbReference>
<feature type="binding site" evidence="8">
    <location>
        <begin position="159"/>
        <end position="163"/>
    </location>
    <ligand>
        <name>NADP(+)</name>
        <dbReference type="ChEBI" id="CHEBI:58349"/>
    </ligand>
</feature>
<comment type="pathway">
    <text evidence="1 8">Metabolic intermediate biosynthesis; chorismate biosynthesis; chorismate from D-erythrose 4-phosphate and phosphoenolpyruvate: step 4/7.</text>
</comment>
<dbReference type="NCBIfam" id="TIGR00507">
    <property type="entry name" value="aroE"/>
    <property type="match status" value="1"/>
</dbReference>
<dbReference type="EC" id="1.1.1.25" evidence="2 8"/>
<feature type="region of interest" description="Disordered" evidence="9">
    <location>
        <begin position="1"/>
        <end position="20"/>
    </location>
</feature>
<dbReference type="PANTHER" id="PTHR21089">
    <property type="entry name" value="SHIKIMATE DEHYDROGENASE"/>
    <property type="match status" value="1"/>
</dbReference>
<feature type="binding site" evidence="8">
    <location>
        <position position="269"/>
    </location>
    <ligand>
        <name>NADP(+)</name>
        <dbReference type="ChEBI" id="CHEBI:58349"/>
    </ligand>
</feature>
<dbReference type="STRING" id="690850.Desaf_1170"/>
<dbReference type="CDD" id="cd01065">
    <property type="entry name" value="NAD_bind_Shikimate_DH"/>
    <property type="match status" value="1"/>
</dbReference>
<evidence type="ECO:0000256" key="8">
    <source>
        <dbReference type="HAMAP-Rule" id="MF_00222"/>
    </source>
</evidence>
<evidence type="ECO:0000256" key="2">
    <source>
        <dbReference type="ARBA" id="ARBA00012962"/>
    </source>
</evidence>
<keyword evidence="6 8" id="KW-0057">Aromatic amino acid biosynthesis</keyword>
<evidence type="ECO:0000256" key="1">
    <source>
        <dbReference type="ARBA" id="ARBA00004871"/>
    </source>
</evidence>
<evidence type="ECO:0000256" key="6">
    <source>
        <dbReference type="ARBA" id="ARBA00023141"/>
    </source>
</evidence>
<comment type="catalytic activity">
    <reaction evidence="7 8">
        <text>shikimate + NADP(+) = 3-dehydroshikimate + NADPH + H(+)</text>
        <dbReference type="Rhea" id="RHEA:17737"/>
        <dbReference type="ChEBI" id="CHEBI:15378"/>
        <dbReference type="ChEBI" id="CHEBI:16630"/>
        <dbReference type="ChEBI" id="CHEBI:36208"/>
        <dbReference type="ChEBI" id="CHEBI:57783"/>
        <dbReference type="ChEBI" id="CHEBI:58349"/>
        <dbReference type="EC" id="1.1.1.25"/>
    </reaction>
</comment>
<dbReference type="InterPro" id="IPR022893">
    <property type="entry name" value="Shikimate_DH_fam"/>
</dbReference>
<dbReference type="GO" id="GO:0050661">
    <property type="term" value="F:NADP binding"/>
    <property type="evidence" value="ECO:0007669"/>
    <property type="project" value="InterPro"/>
</dbReference>
<dbReference type="InterPro" id="IPR013708">
    <property type="entry name" value="Shikimate_DH-bd_N"/>
</dbReference>
<dbReference type="eggNOG" id="COG0169">
    <property type="taxonomic scope" value="Bacteria"/>
</dbReference>
<feature type="binding site" evidence="8">
    <location>
        <position position="97"/>
    </location>
    <ligand>
        <name>shikimate</name>
        <dbReference type="ChEBI" id="CHEBI:36208"/>
    </ligand>
</feature>
<keyword evidence="5 8" id="KW-0560">Oxidoreductase</keyword>
<dbReference type="Gene3D" id="3.40.50.10860">
    <property type="entry name" value="Leucine Dehydrogenase, chain A, domain 1"/>
    <property type="match status" value="1"/>
</dbReference>
<name>F3YXR7_DESAF</name>
<dbReference type="GO" id="GO:0009423">
    <property type="term" value="P:chorismate biosynthetic process"/>
    <property type="evidence" value="ECO:0007669"/>
    <property type="project" value="UniProtKB-UniRule"/>
</dbReference>
<keyword evidence="4 8" id="KW-0521">NADP</keyword>